<evidence type="ECO:0000313" key="2">
    <source>
        <dbReference type="Proteomes" id="UP000249165"/>
    </source>
</evidence>
<gene>
    <name evidence="1" type="ORF">ATI53_101855</name>
</gene>
<evidence type="ECO:0000313" key="1">
    <source>
        <dbReference type="EMBL" id="RAK16838.1"/>
    </source>
</evidence>
<reference evidence="1 2" key="1">
    <citation type="submission" date="2018-06" db="EMBL/GenBank/DDBJ databases">
        <title>Genomic Encyclopedia of Archaeal and Bacterial Type Strains, Phase II (KMG-II): from individual species to whole genera.</title>
        <authorList>
            <person name="Goeker M."/>
        </authorList>
    </citation>
    <scope>NUCLEOTIDE SEQUENCE [LARGE SCALE GENOMIC DNA]</scope>
    <source>
        <strain evidence="1 2">DSM 22011</strain>
    </source>
</reference>
<dbReference type="AlphaFoldDB" id="A0A327Y6R9"/>
<sequence length="88" mass="9355">MPEAVRLCLLNRCVAAKAPDAAFVAQDDPIFPARRRVRGDKALLNARAGRVGADQMEGAIDAPAARRETDRARDGIAAFVGKRSAPLA</sequence>
<dbReference type="EMBL" id="QLMG01000018">
    <property type="protein sequence ID" value="RAK16838.1"/>
    <property type="molecule type" value="Genomic_DNA"/>
</dbReference>
<protein>
    <submittedName>
        <fullName evidence="1">Methylglutaconyl-CoA hydratase</fullName>
    </submittedName>
</protein>
<keyword evidence="2" id="KW-1185">Reference proteome</keyword>
<proteinExistence type="predicted"/>
<accession>A0A327Y6R9</accession>
<dbReference type="Proteomes" id="UP000249165">
    <property type="component" value="Unassembled WGS sequence"/>
</dbReference>
<organism evidence="1 2">
    <name type="scientific">Salipiger aestuarii</name>
    <dbReference type="NCBI Taxonomy" id="568098"/>
    <lineage>
        <taxon>Bacteria</taxon>
        <taxon>Pseudomonadati</taxon>
        <taxon>Pseudomonadota</taxon>
        <taxon>Alphaproteobacteria</taxon>
        <taxon>Rhodobacterales</taxon>
        <taxon>Roseobacteraceae</taxon>
        <taxon>Salipiger</taxon>
    </lineage>
</organism>
<comment type="caution">
    <text evidence="1">The sequence shown here is derived from an EMBL/GenBank/DDBJ whole genome shotgun (WGS) entry which is preliminary data.</text>
</comment>
<name>A0A327Y6R9_9RHOB</name>